<dbReference type="Proteomes" id="UP000217209">
    <property type="component" value="Chromosome"/>
</dbReference>
<feature type="transmembrane region" description="Helical" evidence="2">
    <location>
        <begin position="316"/>
        <end position="336"/>
    </location>
</feature>
<dbReference type="EMBL" id="CP019688">
    <property type="protein sequence ID" value="AQQ15083.1"/>
    <property type="molecule type" value="Genomic_DNA"/>
</dbReference>
<evidence type="ECO:0000256" key="1">
    <source>
        <dbReference type="SAM" id="MobiDB-lite"/>
    </source>
</evidence>
<gene>
    <name evidence="3" type="ORF">CGLAU_05560</name>
</gene>
<evidence type="ECO:0000313" key="4">
    <source>
        <dbReference type="Proteomes" id="UP000217209"/>
    </source>
</evidence>
<keyword evidence="2" id="KW-0472">Membrane</keyword>
<dbReference type="KEGG" id="cgv:CGLAU_05560"/>
<feature type="transmembrane region" description="Helical" evidence="2">
    <location>
        <begin position="12"/>
        <end position="33"/>
    </location>
</feature>
<feature type="transmembrane region" description="Helical" evidence="2">
    <location>
        <begin position="106"/>
        <end position="130"/>
    </location>
</feature>
<keyword evidence="2" id="KW-1133">Transmembrane helix</keyword>
<feature type="transmembrane region" description="Helical" evidence="2">
    <location>
        <begin position="142"/>
        <end position="159"/>
    </location>
</feature>
<feature type="transmembrane region" description="Helical" evidence="2">
    <location>
        <begin position="370"/>
        <end position="391"/>
    </location>
</feature>
<keyword evidence="2" id="KW-0812">Transmembrane</keyword>
<evidence type="ECO:0000256" key="2">
    <source>
        <dbReference type="SAM" id="Phobius"/>
    </source>
</evidence>
<name>A0A1Q2HW68_9CORY</name>
<reference evidence="3 4" key="1">
    <citation type="submission" date="2016-12" db="EMBL/GenBank/DDBJ databases">
        <authorList>
            <person name="Song W.-J."/>
            <person name="Kurnit D.M."/>
        </authorList>
    </citation>
    <scope>NUCLEOTIDE SEQUENCE [LARGE SCALE GENOMIC DNA]</scope>
    <source>
        <strain evidence="3 4">DSM 30827</strain>
    </source>
</reference>
<feature type="transmembrane region" description="Helical" evidence="2">
    <location>
        <begin position="165"/>
        <end position="182"/>
    </location>
</feature>
<sequence>MKGLKDLQSLRSVSSATIGQGLNFLAMLLPVFAQRGDQLAYLLVPLSLATVLHKVGFLCFNVRYLGIRREQEGIATATSFWGLVGATVVMLALAGVIALWSSRWAIVALAASFLIISHGLYFMAVTILIAENKLGAYGTGRLIYGVLNIGLTAAAVYFVPSRAGLIYVAFVLTSVIGVWMLSRADNKVHGFVRSHSRQAFGPEGIAYVKESSPVVGSTVVAEMGFQINGFFTPLMGHLQEMWAIVVRIAGGFATVGSQVLAPVFESKVSFALRNSQLDEAFVWVKRSQLAGIGFALATGLFQTLLIYVLYGSEYSWLIIVSGSLYSAAFLSSTVPGKMPFLMGRNKTILVWSLLRVGCHIPLFAMRDEKLFIAVCAVQLIFAIWLIGITYLPPKRSQVDAAAQVSEEEDEAAEQVTDGVSGSALTAPPAGTQSRADGNGDENAPTNLSAALKATPAPEVVWERTLPPFATRDGVNAPQNQRRDRRD</sequence>
<evidence type="ECO:0008006" key="5">
    <source>
        <dbReference type="Google" id="ProtNLM"/>
    </source>
</evidence>
<keyword evidence="4" id="KW-1185">Reference proteome</keyword>
<feature type="transmembrane region" description="Helical" evidence="2">
    <location>
        <begin position="80"/>
        <end position="100"/>
    </location>
</feature>
<proteinExistence type="predicted"/>
<feature type="transmembrane region" description="Helical" evidence="2">
    <location>
        <begin position="348"/>
        <end position="364"/>
    </location>
</feature>
<accession>A0A1Q2HW68</accession>
<feature type="transmembrane region" description="Helical" evidence="2">
    <location>
        <begin position="289"/>
        <end position="310"/>
    </location>
</feature>
<feature type="transmembrane region" description="Helical" evidence="2">
    <location>
        <begin position="39"/>
        <end position="60"/>
    </location>
</feature>
<protein>
    <recommendedName>
        <fullName evidence="5">Polysaccharide biosynthesis protein</fullName>
    </recommendedName>
</protein>
<organism evidence="3 4">
    <name type="scientific">Corynebacterium glaucum</name>
    <dbReference type="NCBI Taxonomy" id="187491"/>
    <lineage>
        <taxon>Bacteria</taxon>
        <taxon>Bacillati</taxon>
        <taxon>Actinomycetota</taxon>
        <taxon>Actinomycetes</taxon>
        <taxon>Mycobacteriales</taxon>
        <taxon>Corynebacteriaceae</taxon>
        <taxon>Corynebacterium</taxon>
    </lineage>
</organism>
<dbReference type="AlphaFoldDB" id="A0A1Q2HW68"/>
<feature type="region of interest" description="Disordered" evidence="1">
    <location>
        <begin position="401"/>
        <end position="486"/>
    </location>
</feature>
<evidence type="ECO:0000313" key="3">
    <source>
        <dbReference type="EMBL" id="AQQ15083.1"/>
    </source>
</evidence>